<gene>
    <name evidence="3" type="ORF">cyc_02812</name>
</gene>
<dbReference type="InterPro" id="IPR038187">
    <property type="entry name" value="NAC_A/B_dom_sf"/>
</dbReference>
<sequence length="193" mass="20731">MANKKVEEPEHVSSSSSESASDDEQHDEGAQQEQQDGEGSSCRSRQSRNEKKARKAVLRLGMKPMPEIVKVVIRKAKQPDVFKSLSSDTYVIFGQAENMASQAHTEAAQRFTQGALPFGATDQSSMATGNVAAAKATAPAPSAATEEVDMEGVDPKDVELIVSQLRCSKSEAAKALRENNNDLVEAILHITAC</sequence>
<dbReference type="CDD" id="cd22054">
    <property type="entry name" value="NAC_NACA"/>
    <property type="match status" value="1"/>
</dbReference>
<name>A0A1D3DAW1_9EIME</name>
<comment type="caution">
    <text evidence="3">The sequence shown here is derived from an EMBL/GenBank/DDBJ whole genome shotgun (WGS) entry which is preliminary data.</text>
</comment>
<dbReference type="PANTHER" id="PTHR21713">
    <property type="entry name" value="NASCENT POLYPEPTIDE ASSOCIATED COMPLEX ALPHA SUBUNIT-RELATED"/>
    <property type="match status" value="1"/>
</dbReference>
<dbReference type="InterPro" id="IPR044034">
    <property type="entry name" value="NAC-like_UBA"/>
</dbReference>
<accession>A0A1D3DAW1</accession>
<organism evidence="3 4">
    <name type="scientific">Cyclospora cayetanensis</name>
    <dbReference type="NCBI Taxonomy" id="88456"/>
    <lineage>
        <taxon>Eukaryota</taxon>
        <taxon>Sar</taxon>
        <taxon>Alveolata</taxon>
        <taxon>Apicomplexa</taxon>
        <taxon>Conoidasida</taxon>
        <taxon>Coccidia</taxon>
        <taxon>Eucoccidiorida</taxon>
        <taxon>Eimeriorina</taxon>
        <taxon>Eimeriidae</taxon>
        <taxon>Cyclospora</taxon>
    </lineage>
</organism>
<dbReference type="FunCoup" id="A0A1D3DAW1">
    <property type="interactions" value="137"/>
</dbReference>
<proteinExistence type="predicted"/>
<dbReference type="AlphaFoldDB" id="A0A1D3DAW1"/>
<reference evidence="3 4" key="1">
    <citation type="journal article" date="2016" name="BMC Genomics">
        <title>Comparative genomics reveals Cyclospora cayetanensis possesses coccidia-like metabolism and invasion components but unique surface antigens.</title>
        <authorList>
            <person name="Liu S."/>
            <person name="Wang L."/>
            <person name="Zheng H."/>
            <person name="Xu Z."/>
            <person name="Roellig D.M."/>
            <person name="Li N."/>
            <person name="Frace M.A."/>
            <person name="Tang K."/>
            <person name="Arrowood M.J."/>
            <person name="Moss D.M."/>
            <person name="Zhang L."/>
            <person name="Feng Y."/>
            <person name="Xiao L."/>
        </authorList>
    </citation>
    <scope>NUCLEOTIDE SEQUENCE [LARGE SCALE GENOMIC DNA]</scope>
    <source>
        <strain evidence="3 4">CHN_HEN01</strain>
    </source>
</reference>
<evidence type="ECO:0000259" key="2">
    <source>
        <dbReference type="PROSITE" id="PS51151"/>
    </source>
</evidence>
<evidence type="ECO:0000256" key="1">
    <source>
        <dbReference type="SAM" id="MobiDB-lite"/>
    </source>
</evidence>
<dbReference type="VEuPathDB" id="ToxoDB:LOC34619607"/>
<feature type="compositionally biased region" description="Basic and acidic residues" evidence="1">
    <location>
        <begin position="1"/>
        <end position="11"/>
    </location>
</feature>
<dbReference type="SMART" id="SM01407">
    <property type="entry name" value="NAC"/>
    <property type="match status" value="1"/>
</dbReference>
<evidence type="ECO:0000313" key="3">
    <source>
        <dbReference type="EMBL" id="OEH80592.1"/>
    </source>
</evidence>
<dbReference type="Gene3D" id="2.20.70.30">
    <property type="entry name" value="Nascent polypeptide-associated complex domain"/>
    <property type="match status" value="1"/>
</dbReference>
<dbReference type="InterPro" id="IPR016641">
    <property type="entry name" value="EGD2/NACA0like"/>
</dbReference>
<dbReference type="InParanoid" id="A0A1D3DAW1"/>
<dbReference type="VEuPathDB" id="ToxoDB:cyc_02812"/>
<protein>
    <submittedName>
        <fullName evidence="3">NAC domain-containing protein</fullName>
    </submittedName>
</protein>
<dbReference type="InterPro" id="IPR002715">
    <property type="entry name" value="Nas_poly-pep-assoc_cplx_dom"/>
</dbReference>
<dbReference type="PROSITE" id="PS51151">
    <property type="entry name" value="NAC_AB"/>
    <property type="match status" value="1"/>
</dbReference>
<dbReference type="Gene3D" id="1.10.8.10">
    <property type="entry name" value="DNA helicase RuvA subunit, C-terminal domain"/>
    <property type="match status" value="1"/>
</dbReference>
<dbReference type="GO" id="GO:0005854">
    <property type="term" value="C:nascent polypeptide-associated complex"/>
    <property type="evidence" value="ECO:0007669"/>
    <property type="project" value="InterPro"/>
</dbReference>
<feature type="region of interest" description="Disordered" evidence="1">
    <location>
        <begin position="1"/>
        <end position="53"/>
    </location>
</feature>
<keyword evidence="4" id="KW-1185">Reference proteome</keyword>
<evidence type="ECO:0000313" key="4">
    <source>
        <dbReference type="Proteomes" id="UP000095192"/>
    </source>
</evidence>
<dbReference type="Proteomes" id="UP000095192">
    <property type="component" value="Unassembled WGS sequence"/>
</dbReference>
<dbReference type="Pfam" id="PF19026">
    <property type="entry name" value="UBA_HYPK"/>
    <property type="match status" value="1"/>
</dbReference>
<dbReference type="CDD" id="cd14278">
    <property type="entry name" value="UBA_NAC_like"/>
    <property type="match status" value="1"/>
</dbReference>
<dbReference type="PIRSF" id="PIRSF015901">
    <property type="entry name" value="NAC_alpha"/>
    <property type="match status" value="1"/>
</dbReference>
<dbReference type="Pfam" id="PF01849">
    <property type="entry name" value="NAC"/>
    <property type="match status" value="1"/>
</dbReference>
<dbReference type="EMBL" id="JROU02000033">
    <property type="protein sequence ID" value="OEH80592.1"/>
    <property type="molecule type" value="Genomic_DNA"/>
</dbReference>
<feature type="domain" description="NAC-A/B" evidence="2">
    <location>
        <begin position="47"/>
        <end position="105"/>
    </location>
</feature>